<dbReference type="InterPro" id="IPR014825">
    <property type="entry name" value="DNA_alkylation"/>
</dbReference>
<accession>A0A268EKE5</accession>
<dbReference type="Proteomes" id="UP000215596">
    <property type="component" value="Unassembled WGS sequence"/>
</dbReference>
<reference evidence="1 2" key="1">
    <citation type="submission" date="2017-07" db="EMBL/GenBank/DDBJ databases">
        <title>Isolation and whole genome analysis of endospore-forming bacteria from heroin.</title>
        <authorList>
            <person name="Kalinowski J."/>
            <person name="Ahrens B."/>
            <person name="Al-Dilaimi A."/>
            <person name="Winkler A."/>
            <person name="Wibberg D."/>
            <person name="Schleenbecker U."/>
            <person name="Ruckert C."/>
            <person name="Wolfel R."/>
            <person name="Grass G."/>
        </authorList>
    </citation>
    <scope>NUCLEOTIDE SEQUENCE [LARGE SCALE GENOMIC DNA]</scope>
    <source>
        <strain evidence="1 2">7537-G1</strain>
    </source>
</reference>
<evidence type="ECO:0000313" key="1">
    <source>
        <dbReference type="EMBL" id="PAD73607.1"/>
    </source>
</evidence>
<dbReference type="SUPFAM" id="SSF48371">
    <property type="entry name" value="ARM repeat"/>
    <property type="match status" value="1"/>
</dbReference>
<gene>
    <name evidence="1" type="ORF">CHH67_19385</name>
</gene>
<proteinExistence type="predicted"/>
<name>A0A268EKE5_9BACL</name>
<dbReference type="RefSeq" id="WP_095266981.1">
    <property type="nucleotide sequence ID" value="NZ_NPBY01000063.1"/>
</dbReference>
<dbReference type="AlphaFoldDB" id="A0A268EKE5"/>
<protein>
    <submittedName>
        <fullName evidence="1">DNA alkylation repair protein</fullName>
    </submittedName>
</protein>
<comment type="caution">
    <text evidence="1">The sequence shown here is derived from an EMBL/GenBank/DDBJ whole genome shotgun (WGS) entry which is preliminary data.</text>
</comment>
<sequence length="368" mass="42519">MRETLKGLYSSALLSDVAEQLKQAYPAFDSNRFMQLIQDEAWEQEEFKQRIRHIAQALTDTLPSAYREALDILKQVAPHFRGVEYLFFADYVELNGLEDFEASMQALEVFTMYCTAEFAVRPFIMRDQERMLIQMKAWALSDNEHLRRLASEGSRPRLPWAPQLPALIADPKPVLPILAQLKEDPSLYVRKSVANHLNDISKDHPELVLDIAAEWYGHHPLTDWIVRHALRTLLRRGDVRALSIFGYEELDELPGLEITDLRLKRTVIAVGEELEFSFRVVNETGEPRQLRIDYEIDYMKQSGKHAPKRYKCSDKVYEAGSWAVEKRQSFKIISTRRFYAGAHRLHIVVNGKRLASADFVLEGAESIK</sequence>
<evidence type="ECO:0000313" key="2">
    <source>
        <dbReference type="Proteomes" id="UP000215596"/>
    </source>
</evidence>
<dbReference type="Pfam" id="PF08713">
    <property type="entry name" value="DNA_alkylation"/>
    <property type="match status" value="1"/>
</dbReference>
<dbReference type="OrthoDB" id="9797162at2"/>
<dbReference type="Gene3D" id="1.25.40.290">
    <property type="entry name" value="ARM repeat domains"/>
    <property type="match status" value="1"/>
</dbReference>
<dbReference type="InterPro" id="IPR016024">
    <property type="entry name" value="ARM-type_fold"/>
</dbReference>
<dbReference type="EMBL" id="NPBY01000063">
    <property type="protein sequence ID" value="PAD73607.1"/>
    <property type="molecule type" value="Genomic_DNA"/>
</dbReference>
<organism evidence="1 2">
    <name type="scientific">Paenibacillus campinasensis</name>
    <dbReference type="NCBI Taxonomy" id="66347"/>
    <lineage>
        <taxon>Bacteria</taxon>
        <taxon>Bacillati</taxon>
        <taxon>Bacillota</taxon>
        <taxon>Bacilli</taxon>
        <taxon>Bacillales</taxon>
        <taxon>Paenibacillaceae</taxon>
        <taxon>Paenibacillus</taxon>
    </lineage>
</organism>